<evidence type="ECO:0000256" key="1">
    <source>
        <dbReference type="SAM" id="MobiDB-lite"/>
    </source>
</evidence>
<keyword evidence="3" id="KW-1185">Reference proteome</keyword>
<gene>
    <name evidence="2" type="ORF">DDR33_21755</name>
</gene>
<evidence type="ECO:0000313" key="2">
    <source>
        <dbReference type="EMBL" id="PWG78591.1"/>
    </source>
</evidence>
<feature type="compositionally biased region" description="Polar residues" evidence="1">
    <location>
        <begin position="220"/>
        <end position="232"/>
    </location>
</feature>
<dbReference type="AlphaFoldDB" id="A0A2U2PB09"/>
<sequence>MKIGVLTSADMTRAFIWSKNLYFPDATPDIHRYTKEQGDLGIFTDNWLKTGDFPLAYIEINVASPGGERSFSNLKVLSQNTDKAVAFFYETGYSGAKVPFEGDIPPNFLGVYSRAGLSNENPEFKAAIEKYLGSFPGDKPETALELSKAFVREPKIDKSSDYYKEKAYLENLPDGETNYTGDVEEKPDAQFQKSISPVPDFWNPGMNNSDVNAAAPTVAGTVNQFTKTNNQDFKGPEESKNPEDDNADDHD</sequence>
<feature type="region of interest" description="Disordered" evidence="1">
    <location>
        <begin position="220"/>
        <end position="251"/>
    </location>
</feature>
<feature type="compositionally biased region" description="Basic and acidic residues" evidence="1">
    <location>
        <begin position="234"/>
        <end position="243"/>
    </location>
</feature>
<reference evidence="2 3" key="1">
    <citation type="submission" date="2018-04" db="EMBL/GenBank/DDBJ databases">
        <title>Pedobacter chongqingensis sp. nov., isolated from a rottenly hemp rope.</title>
        <authorList>
            <person name="Cai Y."/>
        </authorList>
    </citation>
    <scope>NUCLEOTIDE SEQUENCE [LARGE SCALE GENOMIC DNA]</scope>
    <source>
        <strain evidence="2 3">FJ4-8</strain>
    </source>
</reference>
<dbReference type="RefSeq" id="WP_109417916.1">
    <property type="nucleotide sequence ID" value="NZ_QEAS01000023.1"/>
</dbReference>
<evidence type="ECO:0000313" key="3">
    <source>
        <dbReference type="Proteomes" id="UP000245647"/>
    </source>
</evidence>
<comment type="caution">
    <text evidence="2">The sequence shown here is derived from an EMBL/GenBank/DDBJ whole genome shotgun (WGS) entry which is preliminary data.</text>
</comment>
<accession>A0A2U2PB09</accession>
<dbReference type="Proteomes" id="UP000245647">
    <property type="component" value="Unassembled WGS sequence"/>
</dbReference>
<dbReference type="EMBL" id="QEAS01000023">
    <property type="protein sequence ID" value="PWG78591.1"/>
    <property type="molecule type" value="Genomic_DNA"/>
</dbReference>
<protein>
    <submittedName>
        <fullName evidence="2">Uncharacterized protein</fullName>
    </submittedName>
</protein>
<name>A0A2U2PB09_9SPHI</name>
<organism evidence="2 3">
    <name type="scientific">Pararcticibacter amylolyticus</name>
    <dbReference type="NCBI Taxonomy" id="2173175"/>
    <lineage>
        <taxon>Bacteria</taxon>
        <taxon>Pseudomonadati</taxon>
        <taxon>Bacteroidota</taxon>
        <taxon>Sphingobacteriia</taxon>
        <taxon>Sphingobacteriales</taxon>
        <taxon>Sphingobacteriaceae</taxon>
        <taxon>Pararcticibacter</taxon>
    </lineage>
</organism>
<proteinExistence type="predicted"/>